<proteinExistence type="predicted"/>
<feature type="non-terminal residue" evidence="2">
    <location>
        <position position="233"/>
    </location>
</feature>
<dbReference type="EMBL" id="JAHFXS010000589">
    <property type="protein sequence ID" value="KAG9983525.1"/>
    <property type="molecule type" value="Genomic_DNA"/>
</dbReference>
<evidence type="ECO:0000313" key="2">
    <source>
        <dbReference type="EMBL" id="KAG9983525.1"/>
    </source>
</evidence>
<evidence type="ECO:0000313" key="3">
    <source>
        <dbReference type="Proteomes" id="UP000729357"/>
    </source>
</evidence>
<evidence type="ECO:0000259" key="1">
    <source>
        <dbReference type="Pfam" id="PF08975"/>
    </source>
</evidence>
<gene>
    <name evidence="2" type="ORF">KCU98_g6027</name>
</gene>
<dbReference type="Pfam" id="PF08975">
    <property type="entry name" value="2H-phosphodiest"/>
    <property type="match status" value="1"/>
</dbReference>
<reference evidence="2" key="1">
    <citation type="journal article" date="2021" name="J Fungi (Basel)">
        <title>Virulence traits and population genomics of the black yeast Aureobasidium melanogenum.</title>
        <authorList>
            <person name="Cernosa A."/>
            <person name="Sun X."/>
            <person name="Gostincar C."/>
            <person name="Fang C."/>
            <person name="Gunde-Cimerman N."/>
            <person name="Song Z."/>
        </authorList>
    </citation>
    <scope>NUCLEOTIDE SEQUENCE</scope>
    <source>
        <strain evidence="2">EXF-9298</strain>
    </source>
</reference>
<feature type="domain" description="DUF1868" evidence="1">
    <location>
        <begin position="17"/>
        <end position="111"/>
    </location>
</feature>
<comment type="caution">
    <text evidence="2">The sequence shown here is derived from an EMBL/GenBank/DDBJ whole genome shotgun (WGS) entry which is preliminary data.</text>
</comment>
<sequence length="233" mass="26397">MNSSSNDTVFPLGVPIKFHTDGTVQRYAGNTIICHLPAHSCLHPALKNIHDAYKSHETLSKYVRLMPPSSWHVTIFDGVREVECEPGMWPEGLKKDPLPQATATFSKILRESGQELKAEGLAPPYKFRVCGFDPSQVGMGLAVEGATSSEEQRLRRLRDWLADQLGFRAPNHLRYGFHMTIAYLLLPISGEDKVALEKLQEELLLQMPRDFNLGPLELCTFENMEAYHRLFYL</sequence>
<reference evidence="2" key="2">
    <citation type="submission" date="2021-08" db="EMBL/GenBank/DDBJ databases">
        <authorList>
            <person name="Gostincar C."/>
            <person name="Sun X."/>
            <person name="Song Z."/>
            <person name="Gunde-Cimerman N."/>
        </authorList>
    </citation>
    <scope>NUCLEOTIDE SEQUENCE</scope>
    <source>
        <strain evidence="2">EXF-9298</strain>
    </source>
</reference>
<accession>A0A9P8FXE2</accession>
<name>A0A9P8FXE2_AURME</name>
<dbReference type="Proteomes" id="UP000729357">
    <property type="component" value="Unassembled WGS sequence"/>
</dbReference>
<dbReference type="InterPro" id="IPR015069">
    <property type="entry name" value="2H-PEstase_DUF1868"/>
</dbReference>
<dbReference type="InterPro" id="IPR009097">
    <property type="entry name" value="Cyclic_Pdiesterase"/>
</dbReference>
<keyword evidence="3" id="KW-1185">Reference proteome</keyword>
<dbReference type="AlphaFoldDB" id="A0A9P8FXE2"/>
<protein>
    <recommendedName>
        <fullName evidence="1">DUF1868 domain-containing protein</fullName>
    </recommendedName>
</protein>
<dbReference type="SUPFAM" id="SSF55144">
    <property type="entry name" value="LigT-like"/>
    <property type="match status" value="1"/>
</dbReference>
<dbReference type="Gene3D" id="3.90.1140.10">
    <property type="entry name" value="Cyclic phosphodiesterase"/>
    <property type="match status" value="1"/>
</dbReference>
<organism evidence="2 3">
    <name type="scientific">Aureobasidium melanogenum</name>
    <name type="common">Aureobasidium pullulans var. melanogenum</name>
    <dbReference type="NCBI Taxonomy" id="46634"/>
    <lineage>
        <taxon>Eukaryota</taxon>
        <taxon>Fungi</taxon>
        <taxon>Dikarya</taxon>
        <taxon>Ascomycota</taxon>
        <taxon>Pezizomycotina</taxon>
        <taxon>Dothideomycetes</taxon>
        <taxon>Dothideomycetidae</taxon>
        <taxon>Dothideales</taxon>
        <taxon>Saccotheciaceae</taxon>
        <taxon>Aureobasidium</taxon>
    </lineage>
</organism>